<name>A0A8T0MDY2_PANVG</name>
<organism evidence="1 2">
    <name type="scientific">Panicum virgatum</name>
    <name type="common">Blackwell switchgrass</name>
    <dbReference type="NCBI Taxonomy" id="38727"/>
    <lineage>
        <taxon>Eukaryota</taxon>
        <taxon>Viridiplantae</taxon>
        <taxon>Streptophyta</taxon>
        <taxon>Embryophyta</taxon>
        <taxon>Tracheophyta</taxon>
        <taxon>Spermatophyta</taxon>
        <taxon>Magnoliopsida</taxon>
        <taxon>Liliopsida</taxon>
        <taxon>Poales</taxon>
        <taxon>Poaceae</taxon>
        <taxon>PACMAD clade</taxon>
        <taxon>Panicoideae</taxon>
        <taxon>Panicodae</taxon>
        <taxon>Paniceae</taxon>
        <taxon>Panicinae</taxon>
        <taxon>Panicum</taxon>
        <taxon>Panicum sect. Hiantes</taxon>
    </lineage>
</organism>
<accession>A0A8T0MDY2</accession>
<evidence type="ECO:0000313" key="1">
    <source>
        <dbReference type="EMBL" id="KAG2534908.1"/>
    </source>
</evidence>
<dbReference type="PANTHER" id="PTHR34835:SF82">
    <property type="entry name" value="OS01G0826651 PROTEIN"/>
    <property type="match status" value="1"/>
</dbReference>
<dbReference type="EMBL" id="CM029054">
    <property type="protein sequence ID" value="KAG2534908.1"/>
    <property type="molecule type" value="Genomic_DNA"/>
</dbReference>
<evidence type="ECO:0000313" key="2">
    <source>
        <dbReference type="Proteomes" id="UP000823388"/>
    </source>
</evidence>
<evidence type="ECO:0008006" key="3">
    <source>
        <dbReference type="Google" id="ProtNLM"/>
    </source>
</evidence>
<protein>
    <recommendedName>
        <fullName evidence="3">Aminotransferase-like plant mobile domain-containing protein</fullName>
    </recommendedName>
</protein>
<dbReference type="Proteomes" id="UP000823388">
    <property type="component" value="Chromosome 9N"/>
</dbReference>
<reference evidence="1" key="1">
    <citation type="submission" date="2020-05" db="EMBL/GenBank/DDBJ databases">
        <title>WGS assembly of Panicum virgatum.</title>
        <authorList>
            <person name="Lovell J.T."/>
            <person name="Jenkins J."/>
            <person name="Shu S."/>
            <person name="Juenger T.E."/>
            <person name="Schmutz J."/>
        </authorList>
    </citation>
    <scope>NUCLEOTIDE SEQUENCE</scope>
    <source>
        <strain evidence="1">AP13</strain>
    </source>
</reference>
<comment type="caution">
    <text evidence="1">The sequence shown here is derived from an EMBL/GenBank/DDBJ whole genome shotgun (WGS) entry which is preliminary data.</text>
</comment>
<gene>
    <name evidence="1" type="ORF">PVAP13_9NG060673</name>
</gene>
<keyword evidence="2" id="KW-1185">Reference proteome</keyword>
<dbReference type="PANTHER" id="PTHR34835">
    <property type="entry name" value="OS07G0283600 PROTEIN-RELATED"/>
    <property type="match status" value="1"/>
</dbReference>
<dbReference type="AlphaFoldDB" id="A0A8T0MDY2"/>
<sequence length="214" mass="24292">MNFFHIFQVFSQENSIEIFVDAISNLNPEQKSVVNDLGFSNILGLSCPTILLQLVHWLINHFDTATRTIQLPNGFSFTINALCVQRILGIPDGPIPIQKKGTLEAYQWFKNHIPCKGRNPTVIELSSLISSQLSPCDFGRTFLLLALAAFLCPNSRGTCSSRYYPDLLNIATVRCKDWCSFVLDWLISYIEKFQKHRDKIQGNDIVGYLHILLV</sequence>
<proteinExistence type="predicted"/>